<dbReference type="Proteomes" id="UP000275925">
    <property type="component" value="Unassembled WGS sequence"/>
</dbReference>
<feature type="compositionally biased region" description="Polar residues" evidence="1">
    <location>
        <begin position="17"/>
        <end position="29"/>
    </location>
</feature>
<evidence type="ECO:0000313" key="2">
    <source>
        <dbReference type="EMBL" id="GBR77321.1"/>
    </source>
</evidence>
<evidence type="ECO:0000256" key="1">
    <source>
        <dbReference type="SAM" id="MobiDB-lite"/>
    </source>
</evidence>
<accession>A0A388TK67</accession>
<dbReference type="AlphaFoldDB" id="A0A388TK67"/>
<name>A0A388TK67_9BACT</name>
<gene>
    <name evidence="2" type="ORF">NO2_1722</name>
</gene>
<comment type="caution">
    <text evidence="2">The sequence shown here is derived from an EMBL/GenBank/DDBJ whole genome shotgun (WGS) entry which is preliminary data.</text>
</comment>
<feature type="non-terminal residue" evidence="2">
    <location>
        <position position="1"/>
    </location>
</feature>
<evidence type="ECO:0000313" key="3">
    <source>
        <dbReference type="Proteomes" id="UP000275925"/>
    </source>
</evidence>
<evidence type="ECO:0008006" key="4">
    <source>
        <dbReference type="Google" id="ProtNLM"/>
    </source>
</evidence>
<feature type="region of interest" description="Disordered" evidence="1">
    <location>
        <begin position="1"/>
        <end position="29"/>
    </location>
</feature>
<organism evidence="2 3">
    <name type="scientific">Candidatus Termititenax persephonae</name>
    <dbReference type="NCBI Taxonomy" id="2218525"/>
    <lineage>
        <taxon>Bacteria</taxon>
        <taxon>Bacillati</taxon>
        <taxon>Candidatus Margulisiibacteriota</taxon>
        <taxon>Candidatus Termititenacia</taxon>
        <taxon>Candidatus Termititenacales</taxon>
        <taxon>Candidatus Termititenacaceae</taxon>
        <taxon>Candidatus Termititenax</taxon>
    </lineage>
</organism>
<dbReference type="EMBL" id="BGZO01000191">
    <property type="protein sequence ID" value="GBR77321.1"/>
    <property type="molecule type" value="Genomic_DNA"/>
</dbReference>
<protein>
    <recommendedName>
        <fullName evidence="4">Glycine rich protein</fullName>
    </recommendedName>
</protein>
<proteinExistence type="predicted"/>
<sequence length="120" mass="12496">PGGDGGGEKGVSPYTIIPNSTQSSGCNFGNGQNGRDYSNNYNYNYNNYNYYYITFAGGGGGWWGGWSDYNNNYNYYNNNYPGGAGGGGSGYIGGCGIVLGGASMETGINSGNGRARITPL</sequence>
<reference evidence="2 3" key="1">
    <citation type="journal article" date="2019" name="ISME J.">
        <title>Genome analyses of uncultured TG2/ZB3 bacteria in 'Margulisbacteria' specifically attached to ectosymbiotic spirochetes of protists in the termite gut.</title>
        <authorList>
            <person name="Utami Y.D."/>
            <person name="Kuwahara H."/>
            <person name="Igai K."/>
            <person name="Murakami T."/>
            <person name="Sugaya K."/>
            <person name="Morikawa T."/>
            <person name="Nagura Y."/>
            <person name="Yuki M."/>
            <person name="Deevong P."/>
            <person name="Inoue T."/>
            <person name="Kihara K."/>
            <person name="Lo N."/>
            <person name="Yamada A."/>
            <person name="Ohkuma M."/>
            <person name="Hongoh Y."/>
        </authorList>
    </citation>
    <scope>NUCLEOTIDE SEQUENCE [LARGE SCALE GENOMIC DNA]</scope>
    <source>
        <strain evidence="2">NkOx7-02</strain>
    </source>
</reference>
<keyword evidence="3" id="KW-1185">Reference proteome</keyword>